<evidence type="ECO:0000313" key="2">
    <source>
        <dbReference type="EMBL" id="QNN64984.1"/>
    </source>
</evidence>
<protein>
    <recommendedName>
        <fullName evidence="4">Protein ImuA</fullName>
    </recommendedName>
</protein>
<accession>A0A7G9SAV9</accession>
<evidence type="ECO:0000256" key="1">
    <source>
        <dbReference type="SAM" id="MobiDB-lite"/>
    </source>
</evidence>
<dbReference type="EMBL" id="CP060717">
    <property type="protein sequence ID" value="QNN64984.1"/>
    <property type="molecule type" value="Genomic_DNA"/>
</dbReference>
<dbReference type="RefSeq" id="WP_187541983.1">
    <property type="nucleotide sequence ID" value="NZ_CP060717.1"/>
</dbReference>
<organism evidence="2 3">
    <name type="scientific">Sphingomonas rhizophila</name>
    <dbReference type="NCBI Taxonomy" id="2071607"/>
    <lineage>
        <taxon>Bacteria</taxon>
        <taxon>Pseudomonadati</taxon>
        <taxon>Pseudomonadota</taxon>
        <taxon>Alphaproteobacteria</taxon>
        <taxon>Sphingomonadales</taxon>
        <taxon>Sphingomonadaceae</taxon>
        <taxon>Sphingomonas</taxon>
    </lineage>
</organism>
<dbReference type="SUPFAM" id="SSF52540">
    <property type="entry name" value="P-loop containing nucleoside triphosphate hydrolases"/>
    <property type="match status" value="1"/>
</dbReference>
<reference evidence="2 3" key="1">
    <citation type="submission" date="2020-08" db="EMBL/GenBank/DDBJ databases">
        <title>Genome sequence of Sphingomonas rhizophila KACC 19189T.</title>
        <authorList>
            <person name="Hyun D.-W."/>
            <person name="Bae J.-W."/>
        </authorList>
    </citation>
    <scope>NUCLEOTIDE SEQUENCE [LARGE SCALE GENOMIC DNA]</scope>
    <source>
        <strain evidence="2 3">KACC 19189</strain>
    </source>
</reference>
<dbReference type="Gene3D" id="3.40.50.300">
    <property type="entry name" value="P-loop containing nucleotide triphosphate hydrolases"/>
    <property type="match status" value="1"/>
</dbReference>
<dbReference type="Proteomes" id="UP000515955">
    <property type="component" value="Chromosome"/>
</dbReference>
<name>A0A7G9SAV9_9SPHN</name>
<sequence>MAAGGQRARLRPLDGGGGARPRSGQEAAVPQGTEAPWRLPGELPAPAGPTLSELFAASPRDGGWAGLLLGQLVPERPLLWVQDRMAILESGRIYPPGLGLSELIHVEVRDARDALWAMEEGLRCSALSAVVGELWGDPQALDFTATRRLAVAAERHGVAAFLIRLGGHANLSGARMRWRVASAPSLPHPLNPRAPGPAAWEAELFRARGFAPGRWRVGDEPAQGGETVKGAENRRDLAAAAGDRTLAAAGGRS</sequence>
<dbReference type="KEGG" id="srhi:H9L12_12420"/>
<evidence type="ECO:0008006" key="4">
    <source>
        <dbReference type="Google" id="ProtNLM"/>
    </source>
</evidence>
<feature type="region of interest" description="Disordered" evidence="1">
    <location>
        <begin position="1"/>
        <end position="43"/>
    </location>
</feature>
<gene>
    <name evidence="2" type="ORF">H9L12_12420</name>
</gene>
<dbReference type="InterPro" id="IPR027417">
    <property type="entry name" value="P-loop_NTPase"/>
</dbReference>
<evidence type="ECO:0000313" key="3">
    <source>
        <dbReference type="Proteomes" id="UP000515955"/>
    </source>
</evidence>
<proteinExistence type="predicted"/>
<keyword evidence="3" id="KW-1185">Reference proteome</keyword>
<dbReference type="AlphaFoldDB" id="A0A7G9SAV9"/>